<evidence type="ECO:0000313" key="2">
    <source>
        <dbReference type="EMBL" id="PZV39371.1"/>
    </source>
</evidence>
<dbReference type="SUPFAM" id="SSF51735">
    <property type="entry name" value="NAD(P)-binding Rossmann-fold domains"/>
    <property type="match status" value="1"/>
</dbReference>
<accession>A0A2W7CAV8</accession>
<protein>
    <submittedName>
        <fullName evidence="2">Short-chain dehydrogenase</fullName>
    </submittedName>
</protein>
<comment type="similarity">
    <text evidence="1">Belongs to the short-chain dehydrogenases/reductases (SDR) family.</text>
</comment>
<dbReference type="InterPro" id="IPR002347">
    <property type="entry name" value="SDR_fam"/>
</dbReference>
<dbReference type="OrthoDB" id="9790146at2"/>
<dbReference type="PANTHER" id="PTHR42760:SF124">
    <property type="entry name" value="SHORT-CHAIN DEHYDROGENASE_REDUCTASE"/>
    <property type="match status" value="1"/>
</dbReference>
<dbReference type="FunFam" id="3.40.50.720:FF:000084">
    <property type="entry name" value="Short-chain dehydrogenase reductase"/>
    <property type="match status" value="1"/>
</dbReference>
<comment type="caution">
    <text evidence="2">The sequence shown here is derived from an EMBL/GenBank/DDBJ whole genome shotgun (WGS) entry which is preliminary data.</text>
</comment>
<dbReference type="PRINTS" id="PR00080">
    <property type="entry name" value="SDRFAMILY"/>
</dbReference>
<dbReference type="EMBL" id="MZXV01000013">
    <property type="protein sequence ID" value="PZV39371.1"/>
    <property type="molecule type" value="Genomic_DNA"/>
</dbReference>
<dbReference type="PANTHER" id="PTHR42760">
    <property type="entry name" value="SHORT-CHAIN DEHYDROGENASES/REDUCTASES FAMILY MEMBER"/>
    <property type="match status" value="1"/>
</dbReference>
<gene>
    <name evidence="2" type="ORF">B5V02_05155</name>
</gene>
<keyword evidence="3" id="KW-1185">Reference proteome</keyword>
<dbReference type="AlphaFoldDB" id="A0A2W7CAV8"/>
<organism evidence="2 3">
    <name type="scientific">Mesorhizobium kowhaii</name>
    <dbReference type="NCBI Taxonomy" id="1300272"/>
    <lineage>
        <taxon>Bacteria</taxon>
        <taxon>Pseudomonadati</taxon>
        <taxon>Pseudomonadota</taxon>
        <taxon>Alphaproteobacteria</taxon>
        <taxon>Hyphomicrobiales</taxon>
        <taxon>Phyllobacteriaceae</taxon>
        <taxon>Mesorhizobium</taxon>
    </lineage>
</organism>
<proteinExistence type="inferred from homology"/>
<dbReference type="Pfam" id="PF13561">
    <property type="entry name" value="adh_short_C2"/>
    <property type="match status" value="1"/>
</dbReference>
<evidence type="ECO:0000256" key="1">
    <source>
        <dbReference type="ARBA" id="ARBA00006484"/>
    </source>
</evidence>
<reference evidence="3" key="1">
    <citation type="submission" date="2017-03" db="EMBL/GenBank/DDBJ databases">
        <authorList>
            <person name="Safronova V.I."/>
            <person name="Sazanova A.L."/>
            <person name="Chirak E.R."/>
        </authorList>
    </citation>
    <scope>NUCLEOTIDE SEQUENCE [LARGE SCALE GENOMIC DNA]</scope>
    <source>
        <strain evidence="3">Ach-343</strain>
    </source>
</reference>
<dbReference type="PROSITE" id="PS00061">
    <property type="entry name" value="ADH_SHORT"/>
    <property type="match status" value="1"/>
</dbReference>
<dbReference type="InterPro" id="IPR020904">
    <property type="entry name" value="Sc_DH/Rdtase_CS"/>
</dbReference>
<dbReference type="RefSeq" id="WP_111543122.1">
    <property type="nucleotide sequence ID" value="NZ_MZXV01000013.1"/>
</dbReference>
<dbReference type="PRINTS" id="PR00081">
    <property type="entry name" value="GDHRDH"/>
</dbReference>
<name>A0A2W7CAV8_9HYPH</name>
<dbReference type="InterPro" id="IPR036291">
    <property type="entry name" value="NAD(P)-bd_dom_sf"/>
</dbReference>
<sequence length="257" mass="26968">MPLLKDKVAIVTGASSGIGRAIALNFAAEGASVVIADTVELPIEGGESTASLIQQAGGTAMHVVTDISDWNSVDALVATTVARFSRLDVMVNNAAVYTSTNLVQTSPEQWNRVIGVNLTGFFYCCKRAVLQMLTQAPVNEVRGRIINISSQHGMVACPGDFPYSVSKGGIVQMTRQIAVDHADDLIVCNAIAPGKIITGKPGVANNSDALDYSRRRTPWPRLGAPSDVAGAALFLASDMASYVTGINLMVDGGWMAG</sequence>
<dbReference type="Gene3D" id="3.40.50.720">
    <property type="entry name" value="NAD(P)-binding Rossmann-like Domain"/>
    <property type="match status" value="1"/>
</dbReference>
<dbReference type="GO" id="GO:0016616">
    <property type="term" value="F:oxidoreductase activity, acting on the CH-OH group of donors, NAD or NADP as acceptor"/>
    <property type="evidence" value="ECO:0007669"/>
    <property type="project" value="TreeGrafter"/>
</dbReference>
<dbReference type="Proteomes" id="UP000248616">
    <property type="component" value="Unassembled WGS sequence"/>
</dbReference>
<evidence type="ECO:0000313" key="3">
    <source>
        <dbReference type="Proteomes" id="UP000248616"/>
    </source>
</evidence>